<evidence type="ECO:0008006" key="3">
    <source>
        <dbReference type="Google" id="ProtNLM"/>
    </source>
</evidence>
<protein>
    <recommendedName>
        <fullName evidence="3">HNH endonuclease</fullName>
    </recommendedName>
</protein>
<proteinExistence type="predicted"/>
<accession>A0A5E8H7H4</accession>
<dbReference type="Proteomes" id="UP000013996">
    <property type="component" value="Unassembled WGS sequence"/>
</dbReference>
<dbReference type="RefSeq" id="WP_015679200.1">
    <property type="nucleotide sequence ID" value="NZ_AOGX02000046.1"/>
</dbReference>
<dbReference type="OrthoDB" id="2081179at2"/>
<sequence>MNKDDICYYCGEKATTREHIPPQSFFPKSQKFNLVTIPSCDDHNSKKTNKDEYVRNYITIHRSVREKGYEKFEEKTRSAFKKNRKLQNALENAEKVQLDGVETGIFNAKKEIFDDFFDHLASGIFYQITKSIFNGKWTIHLISFHEDRELYESNTENLTYLLQAYEIISTKTNFKRIKEFENEKVFLPLYYLENNGNKTSIFLNLTFYEGFKVFILGEHQN</sequence>
<evidence type="ECO:0000313" key="2">
    <source>
        <dbReference type="Proteomes" id="UP000013996"/>
    </source>
</evidence>
<comment type="caution">
    <text evidence="1">The sequence shown here is derived from an EMBL/GenBank/DDBJ whole genome shotgun (WGS) entry which is preliminary data.</text>
</comment>
<reference evidence="1 2" key="1">
    <citation type="submission" date="2013-04" db="EMBL/GenBank/DDBJ databases">
        <authorList>
            <person name="Harkins D.M."/>
            <person name="Durkin A.S."/>
            <person name="Brinkac L.M."/>
            <person name="Haft D.H."/>
            <person name="Selengut J.D."/>
            <person name="Sanka R."/>
            <person name="DePew J."/>
            <person name="Purushe J."/>
            <person name="Hartskeerl R.A."/>
            <person name="Ahmed A."/>
            <person name="van der Linden H."/>
            <person name="Goris M.G.A."/>
            <person name="Vinetz J.M."/>
            <person name="Sutton G.G."/>
            <person name="Nierman W.C."/>
            <person name="Fouts D.E."/>
        </authorList>
    </citation>
    <scope>NUCLEOTIDE SEQUENCE [LARGE SCALE GENOMIC DNA]</scope>
    <source>
        <strain evidence="1 2">Sao Paulo</strain>
    </source>
</reference>
<evidence type="ECO:0000313" key="1">
    <source>
        <dbReference type="EMBL" id="EOQ87109.1"/>
    </source>
</evidence>
<gene>
    <name evidence="1" type="ORF">LEP1GSC202_0361</name>
</gene>
<dbReference type="Gene3D" id="1.10.30.50">
    <property type="match status" value="1"/>
</dbReference>
<dbReference type="STRING" id="1249483.LEP1GSC202_0361"/>
<organism evidence="1 2">
    <name type="scientific">Leptospira yanagawae serovar Saopaulo str. Sao Paulo = ATCC 700523</name>
    <dbReference type="NCBI Taxonomy" id="1249483"/>
    <lineage>
        <taxon>Bacteria</taxon>
        <taxon>Pseudomonadati</taxon>
        <taxon>Spirochaetota</taxon>
        <taxon>Spirochaetia</taxon>
        <taxon>Leptospirales</taxon>
        <taxon>Leptospiraceae</taxon>
        <taxon>Leptospira</taxon>
    </lineage>
</organism>
<name>A0A5E8H7H4_9LEPT</name>
<dbReference type="AlphaFoldDB" id="A0A5E8H7H4"/>
<dbReference type="EMBL" id="AOGX02000046">
    <property type="protein sequence ID" value="EOQ87109.1"/>
    <property type="molecule type" value="Genomic_DNA"/>
</dbReference>